<dbReference type="Proteomes" id="UP001150942">
    <property type="component" value="Unassembled WGS sequence"/>
</dbReference>
<reference evidence="1" key="1">
    <citation type="submission" date="2022-11" db="EMBL/GenBank/DDBJ databases">
        <authorList>
            <person name="Petersen C."/>
        </authorList>
    </citation>
    <scope>NUCLEOTIDE SEQUENCE</scope>
    <source>
        <strain evidence="1">IBT 20477</strain>
    </source>
</reference>
<comment type="caution">
    <text evidence="1">The sequence shown here is derived from an EMBL/GenBank/DDBJ whole genome shotgun (WGS) entry which is preliminary data.</text>
</comment>
<proteinExistence type="predicted"/>
<evidence type="ECO:0000313" key="1">
    <source>
        <dbReference type="EMBL" id="KAJ5202754.1"/>
    </source>
</evidence>
<sequence length="172" mass="19182">MNCLALFNGKITPVKSINAGETSVVSDRNNPETRLTHLADFKSQLQQWLDAEAATTNRLSEETLRSHQDRTIISEACGVLQHLWVDTLSERRGTTELKLILTQTADVTLLPGSRSAGGRYKDSVGILEEWNGKCEVAREWGHGTVYLDTKAFVTNAFVTGSFMRQALRRRMG</sequence>
<dbReference type="EMBL" id="JAPQKQ010000003">
    <property type="protein sequence ID" value="KAJ5202754.1"/>
    <property type="molecule type" value="Genomic_DNA"/>
</dbReference>
<accession>A0A9W9MK01</accession>
<evidence type="ECO:0000313" key="2">
    <source>
        <dbReference type="Proteomes" id="UP001150942"/>
    </source>
</evidence>
<organism evidence="1 2">
    <name type="scientific">Penicillium cf. viridicatum</name>
    <dbReference type="NCBI Taxonomy" id="2972119"/>
    <lineage>
        <taxon>Eukaryota</taxon>
        <taxon>Fungi</taxon>
        <taxon>Dikarya</taxon>
        <taxon>Ascomycota</taxon>
        <taxon>Pezizomycotina</taxon>
        <taxon>Eurotiomycetes</taxon>
        <taxon>Eurotiomycetidae</taxon>
        <taxon>Eurotiales</taxon>
        <taxon>Aspergillaceae</taxon>
        <taxon>Penicillium</taxon>
    </lineage>
</organism>
<protein>
    <submittedName>
        <fullName evidence="1">Esterase SGNH hydrolase-type</fullName>
    </submittedName>
</protein>
<keyword evidence="2" id="KW-1185">Reference proteome</keyword>
<dbReference type="AlphaFoldDB" id="A0A9W9MK01"/>
<name>A0A9W9MK01_9EURO</name>
<dbReference type="OrthoDB" id="5278722at2759"/>
<keyword evidence="1" id="KW-0378">Hydrolase</keyword>
<reference evidence="1" key="2">
    <citation type="journal article" date="2023" name="IMA Fungus">
        <title>Comparative genomic study of the Penicillium genus elucidates a diverse pangenome and 15 lateral gene transfer events.</title>
        <authorList>
            <person name="Petersen C."/>
            <person name="Sorensen T."/>
            <person name="Nielsen M.R."/>
            <person name="Sondergaard T.E."/>
            <person name="Sorensen J.L."/>
            <person name="Fitzpatrick D.A."/>
            <person name="Frisvad J.C."/>
            <person name="Nielsen K.L."/>
        </authorList>
    </citation>
    <scope>NUCLEOTIDE SEQUENCE</scope>
    <source>
        <strain evidence="1">IBT 20477</strain>
    </source>
</reference>
<gene>
    <name evidence="1" type="ORF">N7449_004833</name>
</gene>
<dbReference type="GO" id="GO:0016787">
    <property type="term" value="F:hydrolase activity"/>
    <property type="evidence" value="ECO:0007669"/>
    <property type="project" value="UniProtKB-KW"/>
</dbReference>